<reference evidence="2" key="1">
    <citation type="submission" date="2023-06" db="EMBL/GenBank/DDBJ databases">
        <title>Genome-scale phylogeny and comparative genomics of the fungal order Sordariales.</title>
        <authorList>
            <consortium name="Lawrence Berkeley National Laboratory"/>
            <person name="Hensen N."/>
            <person name="Bonometti L."/>
            <person name="Westerberg I."/>
            <person name="Brannstrom I.O."/>
            <person name="Guillou S."/>
            <person name="Cros-Aarteil S."/>
            <person name="Calhoun S."/>
            <person name="Haridas S."/>
            <person name="Kuo A."/>
            <person name="Mondo S."/>
            <person name="Pangilinan J."/>
            <person name="Riley R."/>
            <person name="Labutti K."/>
            <person name="Andreopoulos B."/>
            <person name="Lipzen A."/>
            <person name="Chen C."/>
            <person name="Yanf M."/>
            <person name="Daum C."/>
            <person name="Ng V."/>
            <person name="Clum A."/>
            <person name="Steindorff A."/>
            <person name="Ohm R."/>
            <person name="Martin F."/>
            <person name="Silar P."/>
            <person name="Natvig D."/>
            <person name="Lalanne C."/>
            <person name="Gautier V."/>
            <person name="Ament-Velasquez S.L."/>
            <person name="Kruys A."/>
            <person name="Hutchinson M.I."/>
            <person name="Powell A.J."/>
            <person name="Barry K."/>
            <person name="Miller A.N."/>
            <person name="Grigoriev I.V."/>
            <person name="Debuchy R."/>
            <person name="Gladieux P."/>
            <person name="Thoren M.H."/>
            <person name="Johannesson H."/>
        </authorList>
    </citation>
    <scope>NUCLEOTIDE SEQUENCE</scope>
    <source>
        <strain evidence="2">PSN4</strain>
    </source>
</reference>
<feature type="region of interest" description="Disordered" evidence="1">
    <location>
        <begin position="262"/>
        <end position="283"/>
    </location>
</feature>
<gene>
    <name evidence="2" type="ORF">QBC47DRAFT_288747</name>
</gene>
<dbReference type="EMBL" id="MU839834">
    <property type="protein sequence ID" value="KAK1755291.1"/>
    <property type="molecule type" value="Genomic_DNA"/>
</dbReference>
<organism evidence="2 3">
    <name type="scientific">Echria macrotheca</name>
    <dbReference type="NCBI Taxonomy" id="438768"/>
    <lineage>
        <taxon>Eukaryota</taxon>
        <taxon>Fungi</taxon>
        <taxon>Dikarya</taxon>
        <taxon>Ascomycota</taxon>
        <taxon>Pezizomycotina</taxon>
        <taxon>Sordariomycetes</taxon>
        <taxon>Sordariomycetidae</taxon>
        <taxon>Sordariales</taxon>
        <taxon>Schizotheciaceae</taxon>
        <taxon>Echria</taxon>
    </lineage>
</organism>
<feature type="region of interest" description="Disordered" evidence="1">
    <location>
        <begin position="367"/>
        <end position="387"/>
    </location>
</feature>
<feature type="non-terminal residue" evidence="2">
    <location>
        <position position="1"/>
    </location>
</feature>
<dbReference type="Proteomes" id="UP001239445">
    <property type="component" value="Unassembled WGS sequence"/>
</dbReference>
<evidence type="ECO:0000313" key="3">
    <source>
        <dbReference type="Proteomes" id="UP001239445"/>
    </source>
</evidence>
<dbReference type="AlphaFoldDB" id="A0AAJ0F538"/>
<feature type="non-terminal residue" evidence="2">
    <location>
        <position position="479"/>
    </location>
</feature>
<keyword evidence="3" id="KW-1185">Reference proteome</keyword>
<protein>
    <submittedName>
        <fullName evidence="2">Uncharacterized protein</fullName>
    </submittedName>
</protein>
<sequence>HRPRTRSITRAELQRIVEAEAETAVQTIEVDEENPDRDRDENQKWEPSVIVGSPLWAEGEDLSPIEIADRKVVQRQLWAAHYQTPYFSGLLGEAVRERDQLDENQENSIPRSQLQSTHQQAITRRIHALESLLPTSTFPPERQNILAAIAGYRAGQIPISDNYTLLYAGHIVDRCPSYSSFTVDRPARMDRYHTIHGPGWLWYEPPLSSSASDIPLRAKKGICLENQPRWRRRTDNMGHYRLVMGFRARQALVARPSLQLYQQTTTPTTPTRKKGKPPTVPDPSAPLVLFNTLLDSGATLPCLYTADLPALLIDPSVYSAQSTRTIATAESVSSMRVYELDVCLYAPSHPPQQILDPTPCPVVIFPSASPQGLSGPDHSPESDTAPDRLSGLLPFHTCFFSSAPGNFKMWMGNGRRDVLGATRFPSLVTMRYLLTQSPQKGDVAGHVGNVTGVLNEEEVGTPDRVIFDHKLPDGRVLRD</sequence>
<comment type="caution">
    <text evidence="2">The sequence shown here is derived from an EMBL/GenBank/DDBJ whole genome shotgun (WGS) entry which is preliminary data.</text>
</comment>
<evidence type="ECO:0000313" key="2">
    <source>
        <dbReference type="EMBL" id="KAK1755291.1"/>
    </source>
</evidence>
<accession>A0AAJ0F538</accession>
<evidence type="ECO:0000256" key="1">
    <source>
        <dbReference type="SAM" id="MobiDB-lite"/>
    </source>
</evidence>
<proteinExistence type="predicted"/>
<feature type="region of interest" description="Disordered" evidence="1">
    <location>
        <begin position="24"/>
        <end position="45"/>
    </location>
</feature>
<name>A0AAJ0F538_9PEZI</name>